<dbReference type="EMBL" id="MN821373">
    <property type="protein sequence ID" value="QLG02034.1"/>
    <property type="molecule type" value="Genomic_DNA"/>
</dbReference>
<reference evidence="1" key="1">
    <citation type="submission" date="2019-12" db="EMBL/GenBank/DDBJ databases">
        <authorList>
            <person name="Zhou D."/>
        </authorList>
    </citation>
    <scope>NUCLEOTIDE SEQUENCE</scope>
    <source>
        <strain evidence="1">A1706</strain>
        <plasmid evidence="1">pA1706-FIIK</plasmid>
    </source>
</reference>
<accession>A0A7D5G190</accession>
<dbReference type="AlphaFoldDB" id="A0A7D5G190"/>
<name>A0A7D5G190_KLEPN</name>
<sequence length="48" mass="5017">MSATESKVKTAPKTSKKTLKSAEAEALKVALDAAQVEYVPVTALVKSP</sequence>
<protein>
    <submittedName>
        <fullName evidence="1">Uncharacterized protein</fullName>
    </submittedName>
</protein>
<keyword evidence="1" id="KW-0614">Plasmid</keyword>
<organism evidence="1">
    <name type="scientific">Klebsiella pneumoniae</name>
    <dbReference type="NCBI Taxonomy" id="573"/>
    <lineage>
        <taxon>Bacteria</taxon>
        <taxon>Pseudomonadati</taxon>
        <taxon>Pseudomonadota</taxon>
        <taxon>Gammaproteobacteria</taxon>
        <taxon>Enterobacterales</taxon>
        <taxon>Enterobacteriaceae</taxon>
        <taxon>Klebsiella/Raoultella group</taxon>
        <taxon>Klebsiella</taxon>
        <taxon>Klebsiella pneumoniae complex</taxon>
    </lineage>
</organism>
<evidence type="ECO:0000313" key="1">
    <source>
        <dbReference type="EMBL" id="QLG02034.1"/>
    </source>
</evidence>
<geneLocation type="plasmid" evidence="1">
    <name>pA1706-FIIK</name>
</geneLocation>
<proteinExistence type="predicted"/>